<dbReference type="PANTHER" id="PTHR42085">
    <property type="entry name" value="F-BOX DOMAIN-CONTAINING PROTEIN"/>
    <property type="match status" value="1"/>
</dbReference>
<reference evidence="3" key="2">
    <citation type="submission" date="2020-04" db="EMBL/GenBank/DDBJ databases">
        <authorList>
            <consortium name="NCBI Genome Project"/>
        </authorList>
    </citation>
    <scope>NUCLEOTIDE SEQUENCE</scope>
    <source>
        <strain evidence="3">CBS 342.82</strain>
    </source>
</reference>
<organism evidence="3">
    <name type="scientific">Dissoconium aciculare CBS 342.82</name>
    <dbReference type="NCBI Taxonomy" id="1314786"/>
    <lineage>
        <taxon>Eukaryota</taxon>
        <taxon>Fungi</taxon>
        <taxon>Dikarya</taxon>
        <taxon>Ascomycota</taxon>
        <taxon>Pezizomycotina</taxon>
        <taxon>Dothideomycetes</taxon>
        <taxon>Dothideomycetidae</taxon>
        <taxon>Mycosphaerellales</taxon>
        <taxon>Dissoconiaceae</taxon>
        <taxon>Dissoconium</taxon>
    </lineage>
</organism>
<evidence type="ECO:0000313" key="3">
    <source>
        <dbReference type="RefSeq" id="XP_033460172.1"/>
    </source>
</evidence>
<keyword evidence="2" id="KW-1185">Reference proteome</keyword>
<reference evidence="3" key="3">
    <citation type="submission" date="2025-08" db="UniProtKB">
        <authorList>
            <consortium name="RefSeq"/>
        </authorList>
    </citation>
    <scope>IDENTIFICATION</scope>
    <source>
        <strain evidence="3">CBS 342.82</strain>
    </source>
</reference>
<feature type="region of interest" description="Disordered" evidence="1">
    <location>
        <begin position="257"/>
        <end position="279"/>
    </location>
</feature>
<dbReference type="OrthoDB" id="62952at2759"/>
<evidence type="ECO:0000313" key="2">
    <source>
        <dbReference type="Proteomes" id="UP000504637"/>
    </source>
</evidence>
<proteinExistence type="predicted"/>
<name>A0A6J3M519_9PEZI</name>
<dbReference type="PANTHER" id="PTHR42085:SF7">
    <property type="entry name" value="F-BOX DOMAIN-CONTAINING PROTEIN"/>
    <property type="match status" value="1"/>
</dbReference>
<sequence>MDRGHYNCRDYYITPHFAAPTISSTIEVTNDETRSIIRDRPSHLSSVIRHESFDELEQRSRSPASQQPKFPFLRLPLELRQQVYNYLLPRTISKPQDVTEVLSRKLGSMSLSEASLDKACPPRNATGIGPRATAITAYHIIWKRGNVKLLCVNRQIHDECADLIYGGNNTFLLSVTYAGIIFRYSWLLPSGLTPTKRYPFLELMPQRYLTRLNRVVVCVEHVDAYTAMIKFNVGAQGLVYGLRGQVQKLVDGLLSPPSPHPLATNSEEHPAPPTNSDTAKISDHVATRIPLAKMHVRVSTANSIVDEMKRNRALNSGRAAEEVTLPIQGLADMLQPLEGLSGVRDVAVTGAVPDNLARRLEETMNSNREIYEVGHPGTSCKCPKRPSAMAGADLSYRGIDGDGLRLFAYMNDLM</sequence>
<dbReference type="RefSeq" id="XP_033460172.1">
    <property type="nucleotide sequence ID" value="XM_033602558.1"/>
</dbReference>
<reference evidence="3" key="1">
    <citation type="submission" date="2020-01" db="EMBL/GenBank/DDBJ databases">
        <authorList>
            <consortium name="DOE Joint Genome Institute"/>
            <person name="Haridas S."/>
            <person name="Albert R."/>
            <person name="Binder M."/>
            <person name="Bloem J."/>
            <person name="Labutti K."/>
            <person name="Salamov A."/>
            <person name="Andreopoulos B."/>
            <person name="Baker S.E."/>
            <person name="Barry K."/>
            <person name="Bills G."/>
            <person name="Bluhm B.H."/>
            <person name="Cannon C."/>
            <person name="Castanera R."/>
            <person name="Culley D.E."/>
            <person name="Daum C."/>
            <person name="Ezra D."/>
            <person name="Gonzalez J.B."/>
            <person name="Henrissat B."/>
            <person name="Kuo A."/>
            <person name="Liang C."/>
            <person name="Lipzen A."/>
            <person name="Lutzoni F."/>
            <person name="Magnuson J."/>
            <person name="Mondo S."/>
            <person name="Nolan M."/>
            <person name="Ohm R."/>
            <person name="Pangilinan J."/>
            <person name="Park H.-J."/>
            <person name="Ramirez L."/>
            <person name="Alfaro M."/>
            <person name="Sun H."/>
            <person name="Tritt A."/>
            <person name="Yoshinaga Y."/>
            <person name="Zwiers L.-H."/>
            <person name="Turgeon B.G."/>
            <person name="Goodwin S.B."/>
            <person name="Spatafora J.W."/>
            <person name="Crous P.W."/>
            <person name="Grigoriev I.V."/>
        </authorList>
    </citation>
    <scope>NUCLEOTIDE SEQUENCE</scope>
    <source>
        <strain evidence="3">CBS 342.82</strain>
    </source>
</reference>
<accession>A0A6J3M519</accession>
<dbReference type="AlphaFoldDB" id="A0A6J3M519"/>
<evidence type="ECO:0000256" key="1">
    <source>
        <dbReference type="SAM" id="MobiDB-lite"/>
    </source>
</evidence>
<dbReference type="Proteomes" id="UP000504637">
    <property type="component" value="Unplaced"/>
</dbReference>
<gene>
    <name evidence="3" type="ORF">K489DRAFT_357492</name>
</gene>
<dbReference type="GeneID" id="54360358"/>
<protein>
    <recommendedName>
        <fullName evidence="4">F-box domain-containing protein</fullName>
    </recommendedName>
</protein>
<dbReference type="InterPro" id="IPR038883">
    <property type="entry name" value="AN11006-like"/>
</dbReference>
<evidence type="ECO:0008006" key="4">
    <source>
        <dbReference type="Google" id="ProtNLM"/>
    </source>
</evidence>